<comment type="subcellular location">
    <subcellularLocation>
        <location evidence="1">Membrane</location>
        <topology evidence="1">Multi-pass membrane protein</topology>
    </subcellularLocation>
</comment>
<feature type="transmembrane region" description="Helical" evidence="6">
    <location>
        <begin position="150"/>
        <end position="167"/>
    </location>
</feature>
<dbReference type="InterPro" id="IPR020846">
    <property type="entry name" value="MFS_dom"/>
</dbReference>
<evidence type="ECO:0000256" key="3">
    <source>
        <dbReference type="ARBA" id="ARBA00022692"/>
    </source>
</evidence>
<dbReference type="Pfam" id="PF07690">
    <property type="entry name" value="MFS_1"/>
    <property type="match status" value="1"/>
</dbReference>
<feature type="transmembrane region" description="Helical" evidence="6">
    <location>
        <begin position="247"/>
        <end position="269"/>
    </location>
</feature>
<evidence type="ECO:0000259" key="7">
    <source>
        <dbReference type="PROSITE" id="PS50850"/>
    </source>
</evidence>
<dbReference type="FunFam" id="1.20.1250.20:FF:000057">
    <property type="entry name" value="MFS general substrate transporter"/>
    <property type="match status" value="1"/>
</dbReference>
<evidence type="ECO:0000256" key="6">
    <source>
        <dbReference type="SAM" id="Phobius"/>
    </source>
</evidence>
<dbReference type="Proteomes" id="UP000310374">
    <property type="component" value="Unassembled WGS sequence"/>
</dbReference>
<keyword evidence="4 6" id="KW-1133">Transmembrane helix</keyword>
<feature type="transmembrane region" description="Helical" evidence="6">
    <location>
        <begin position="386"/>
        <end position="409"/>
    </location>
</feature>
<keyword evidence="2" id="KW-0813">Transport</keyword>
<dbReference type="GO" id="GO:0022857">
    <property type="term" value="F:transmembrane transporter activity"/>
    <property type="evidence" value="ECO:0007669"/>
    <property type="project" value="InterPro"/>
</dbReference>
<accession>A0AB74JVT9</accession>
<evidence type="ECO:0000256" key="2">
    <source>
        <dbReference type="ARBA" id="ARBA00022448"/>
    </source>
</evidence>
<dbReference type="PROSITE" id="PS50850">
    <property type="entry name" value="MFS"/>
    <property type="match status" value="1"/>
</dbReference>
<dbReference type="SUPFAM" id="SSF103473">
    <property type="entry name" value="MFS general substrate transporter"/>
    <property type="match status" value="1"/>
</dbReference>
<dbReference type="GO" id="GO:0016020">
    <property type="term" value="C:membrane"/>
    <property type="evidence" value="ECO:0007669"/>
    <property type="project" value="UniProtKB-SubCell"/>
</dbReference>
<proteinExistence type="predicted"/>
<reference evidence="8 9" key="1">
    <citation type="submission" date="2018-10" db="EMBL/GenBank/DDBJ databases">
        <title>Fifty Aureobasidium pullulans genomes reveal a recombining polyextremotolerant generalist.</title>
        <authorList>
            <person name="Gostincar C."/>
            <person name="Turk M."/>
            <person name="Zajc J."/>
            <person name="Gunde-Cimerman N."/>
        </authorList>
    </citation>
    <scope>NUCLEOTIDE SEQUENCE [LARGE SCALE GENOMIC DNA]</scope>
    <source>
        <strain evidence="8 9">EXF-10081</strain>
    </source>
</reference>
<feature type="transmembrane region" description="Helical" evidence="6">
    <location>
        <begin position="476"/>
        <end position="497"/>
    </location>
</feature>
<dbReference type="InterPro" id="IPR011701">
    <property type="entry name" value="MFS"/>
</dbReference>
<feature type="transmembrane region" description="Helical" evidence="6">
    <location>
        <begin position="448"/>
        <end position="470"/>
    </location>
</feature>
<feature type="transmembrane region" description="Helical" evidence="6">
    <location>
        <begin position="421"/>
        <end position="441"/>
    </location>
</feature>
<keyword evidence="3 6" id="KW-0812">Transmembrane</keyword>
<dbReference type="PANTHER" id="PTHR43791:SF23">
    <property type="entry name" value="MAJOR FACILITATOR SUPERFAMILY (MFS) PROFILE DOMAIN-CONTAINING PROTEIN"/>
    <property type="match status" value="1"/>
</dbReference>
<evidence type="ECO:0000256" key="5">
    <source>
        <dbReference type="ARBA" id="ARBA00023136"/>
    </source>
</evidence>
<dbReference type="Gene3D" id="1.20.1250.20">
    <property type="entry name" value="MFS general substrate transporter like domains"/>
    <property type="match status" value="2"/>
</dbReference>
<feature type="transmembrane region" description="Helical" evidence="6">
    <location>
        <begin position="509"/>
        <end position="531"/>
    </location>
</feature>
<evidence type="ECO:0000313" key="9">
    <source>
        <dbReference type="Proteomes" id="UP000310374"/>
    </source>
</evidence>
<keyword evidence="5 6" id="KW-0472">Membrane</keyword>
<dbReference type="PANTHER" id="PTHR43791">
    <property type="entry name" value="PERMEASE-RELATED"/>
    <property type="match status" value="1"/>
</dbReference>
<feature type="transmembrane region" description="Helical" evidence="6">
    <location>
        <begin position="191"/>
        <end position="213"/>
    </location>
</feature>
<protein>
    <submittedName>
        <fullName evidence="8">MFS general substrate transporter</fullName>
    </submittedName>
</protein>
<comment type="caution">
    <text evidence="8">The sequence shown here is derived from an EMBL/GenBank/DDBJ whole genome shotgun (WGS) entry which is preliminary data.</text>
</comment>
<evidence type="ECO:0000313" key="8">
    <source>
        <dbReference type="EMBL" id="THX29307.1"/>
    </source>
</evidence>
<feature type="domain" description="Major facilitator superfamily (MFS) profile" evidence="7">
    <location>
        <begin position="154"/>
        <end position="566"/>
    </location>
</feature>
<name>A0AB74JVT9_AURPU</name>
<dbReference type="AlphaFoldDB" id="A0AB74JVT9"/>
<feature type="transmembrane region" description="Helical" evidence="6">
    <location>
        <begin position="537"/>
        <end position="560"/>
    </location>
</feature>
<feature type="transmembrane region" description="Helical" evidence="6">
    <location>
        <begin position="281"/>
        <end position="302"/>
    </location>
</feature>
<gene>
    <name evidence="8" type="ORF">D6D12_04242</name>
</gene>
<sequence length="597" mass="66979">MIALLVGRQEEVWEDEEGEKLKRSSSFRRPRFWLRRRRSPWPPEGTRDRATPQEQPCSSVLLNLPSIHTDLGLSWMPQRGADLTEETQRTEHPVPHFNHYKFDSASNKNVVPDEAIGIVEDFPPVPMPDSLQHYTEAELKEIEKRLKRKADFTIMPIVGILYILNYIDRQNLAAAKLQGIMEDLNMSTTEFATAVSILFVGYLPFQIPSNLILSSITRPGAYICTATIIWGAISAATAAVTTYKSLLAVRVILGAVEAVFFPGVIYLLSSWYTKRELGKRFAGLYIAQQVGNAFGGLIAAGILKLDGVHGIRGWRWLFIIEGAATVGVGLFCVFFLPEYPYNARMLKPVERDLAVWRLEREAGASEANEDIGTLKGFLLGLQDPKLYVIIFMNMMSQVQGSIANFFPSIVNTLGYGHYETLLLTAPPYVLAGIVYFIITWYSDRTNNMYRVILTCICIACATYIIALSTLNTAARYTAMMLMPFSSVGPQLMLYKIINQHLPRPIAKRAGAVAMTNAIGGISNIWMSYLFIGAPHYYPAFGALFAAAMVFLVTITGYRFYVLRENKKLDEGGEVAQRAMRHGITQQQLQMGWRYEGL</sequence>
<dbReference type="InterPro" id="IPR036259">
    <property type="entry name" value="MFS_trans_sf"/>
</dbReference>
<feature type="transmembrane region" description="Helical" evidence="6">
    <location>
        <begin position="314"/>
        <end position="336"/>
    </location>
</feature>
<feature type="transmembrane region" description="Helical" evidence="6">
    <location>
        <begin position="220"/>
        <end position="241"/>
    </location>
</feature>
<dbReference type="EMBL" id="QZAT01000042">
    <property type="protein sequence ID" value="THX29307.1"/>
    <property type="molecule type" value="Genomic_DNA"/>
</dbReference>
<evidence type="ECO:0000256" key="1">
    <source>
        <dbReference type="ARBA" id="ARBA00004141"/>
    </source>
</evidence>
<evidence type="ECO:0000256" key="4">
    <source>
        <dbReference type="ARBA" id="ARBA00022989"/>
    </source>
</evidence>
<organism evidence="8 9">
    <name type="scientific">Aureobasidium pullulans</name>
    <name type="common">Black yeast</name>
    <name type="synonym">Pullularia pullulans</name>
    <dbReference type="NCBI Taxonomy" id="5580"/>
    <lineage>
        <taxon>Eukaryota</taxon>
        <taxon>Fungi</taxon>
        <taxon>Dikarya</taxon>
        <taxon>Ascomycota</taxon>
        <taxon>Pezizomycotina</taxon>
        <taxon>Dothideomycetes</taxon>
        <taxon>Dothideomycetidae</taxon>
        <taxon>Dothideales</taxon>
        <taxon>Saccotheciaceae</taxon>
        <taxon>Aureobasidium</taxon>
    </lineage>
</organism>